<dbReference type="RefSeq" id="WP_184261468.1">
    <property type="nucleotide sequence ID" value="NZ_JACIIX010000002.1"/>
</dbReference>
<evidence type="ECO:0000313" key="5">
    <source>
        <dbReference type="Proteomes" id="UP000544872"/>
    </source>
</evidence>
<evidence type="ECO:0000256" key="1">
    <source>
        <dbReference type="ARBA" id="ARBA00022603"/>
    </source>
</evidence>
<evidence type="ECO:0000313" key="4">
    <source>
        <dbReference type="EMBL" id="MBB6209292.1"/>
    </source>
</evidence>
<evidence type="ECO:0000259" key="3">
    <source>
        <dbReference type="Pfam" id="PF05175"/>
    </source>
</evidence>
<dbReference type="PANTHER" id="PTHR47739">
    <property type="entry name" value="TRNA1(VAL) (ADENINE(37)-N6)-METHYLTRANSFERASE"/>
    <property type="match status" value="1"/>
</dbReference>
<comment type="caution">
    <text evidence="4">The sequence shown here is derived from an EMBL/GenBank/DDBJ whole genome shotgun (WGS) entry which is preliminary data.</text>
</comment>
<keyword evidence="1 4" id="KW-0808">Transferase</keyword>
<dbReference type="SUPFAM" id="SSF53335">
    <property type="entry name" value="S-adenosyl-L-methionine-dependent methyltransferases"/>
    <property type="match status" value="1"/>
</dbReference>
<keyword evidence="2" id="KW-0949">S-adenosyl-L-methionine</keyword>
<dbReference type="Pfam" id="PF05175">
    <property type="entry name" value="MTS"/>
    <property type="match status" value="1"/>
</dbReference>
<gene>
    <name evidence="4" type="ORF">FHS48_000694</name>
</gene>
<dbReference type="GO" id="GO:0008757">
    <property type="term" value="F:S-adenosylmethionine-dependent methyltransferase activity"/>
    <property type="evidence" value="ECO:0007669"/>
    <property type="project" value="UniProtKB-ARBA"/>
</dbReference>
<dbReference type="GO" id="GO:0032259">
    <property type="term" value="P:methylation"/>
    <property type="evidence" value="ECO:0007669"/>
    <property type="project" value="UniProtKB-KW"/>
</dbReference>
<keyword evidence="5" id="KW-1185">Reference proteome</keyword>
<dbReference type="EMBL" id="JACIIX010000002">
    <property type="protein sequence ID" value="MBB6209292.1"/>
    <property type="molecule type" value="Genomic_DNA"/>
</dbReference>
<dbReference type="Proteomes" id="UP000544872">
    <property type="component" value="Unassembled WGS sequence"/>
</dbReference>
<dbReference type="GO" id="GO:0008170">
    <property type="term" value="F:N-methyltransferase activity"/>
    <property type="evidence" value="ECO:0007669"/>
    <property type="project" value="UniProtKB-ARBA"/>
</dbReference>
<feature type="domain" description="Methyltransferase small" evidence="3">
    <location>
        <begin position="37"/>
        <end position="133"/>
    </location>
</feature>
<dbReference type="InterPro" id="IPR002052">
    <property type="entry name" value="DNA_methylase_N6_adenine_CS"/>
</dbReference>
<dbReference type="CDD" id="cd02440">
    <property type="entry name" value="AdoMet_MTases"/>
    <property type="match status" value="1"/>
</dbReference>
<dbReference type="InterPro" id="IPR050210">
    <property type="entry name" value="tRNA_Adenine-N(6)_MTase"/>
</dbReference>
<dbReference type="PROSITE" id="PS00092">
    <property type="entry name" value="N6_MTASE"/>
    <property type="match status" value="1"/>
</dbReference>
<keyword evidence="1 4" id="KW-0489">Methyltransferase</keyword>
<proteinExistence type="predicted"/>
<dbReference type="InterPro" id="IPR029063">
    <property type="entry name" value="SAM-dependent_MTases_sf"/>
</dbReference>
<name>A0A7W9ZET8_NOVIT</name>
<dbReference type="GO" id="GO:0003676">
    <property type="term" value="F:nucleic acid binding"/>
    <property type="evidence" value="ECO:0007669"/>
    <property type="project" value="InterPro"/>
</dbReference>
<sequence>MADPVDDSAVTPCTLLDGRVQLVQPVDGYRVAIDPVLLAACVPALAQGRVLDVGVGTGAALGCVLARCPEIRGTGLEIYPPHAALARRMLALNSWTERAGVVEGDVTARPAPVPGSAFDWVITNPPYHGPGTVPSDAGRAGAHMEAVPLAQWLAFCVRCLAPQGQVAVVHRADRTGDILAALSAEGKVGALTVIPLWPKPGVAAKRVLITGRKGSRAPLTLHPGVVLHHPDGSFTAEAEQILRGGGGVPKLTDRGAGG</sequence>
<organism evidence="4 5">
    <name type="scientific">Novispirillum itersonii</name>
    <name type="common">Aquaspirillum itersonii</name>
    <dbReference type="NCBI Taxonomy" id="189"/>
    <lineage>
        <taxon>Bacteria</taxon>
        <taxon>Pseudomonadati</taxon>
        <taxon>Pseudomonadota</taxon>
        <taxon>Alphaproteobacteria</taxon>
        <taxon>Rhodospirillales</taxon>
        <taxon>Novispirillaceae</taxon>
        <taxon>Novispirillum</taxon>
    </lineage>
</organism>
<dbReference type="AlphaFoldDB" id="A0A7W9ZET8"/>
<dbReference type="InterPro" id="IPR007848">
    <property type="entry name" value="Small_mtfrase_dom"/>
</dbReference>
<reference evidence="4 5" key="1">
    <citation type="submission" date="2020-08" db="EMBL/GenBank/DDBJ databases">
        <title>Genomic Encyclopedia of Type Strains, Phase IV (KMG-IV): sequencing the most valuable type-strain genomes for metagenomic binning, comparative biology and taxonomic classification.</title>
        <authorList>
            <person name="Goeker M."/>
        </authorList>
    </citation>
    <scope>NUCLEOTIDE SEQUENCE [LARGE SCALE GENOMIC DNA]</scope>
    <source>
        <strain evidence="4 5">DSM 11590</strain>
    </source>
</reference>
<accession>A0A7W9ZET8</accession>
<dbReference type="Gene3D" id="3.40.50.150">
    <property type="entry name" value="Vaccinia Virus protein VP39"/>
    <property type="match status" value="1"/>
</dbReference>
<dbReference type="PANTHER" id="PTHR47739:SF1">
    <property type="entry name" value="TRNA1(VAL) (ADENINE(37)-N6)-METHYLTRANSFERASE"/>
    <property type="match status" value="1"/>
</dbReference>
<evidence type="ECO:0000256" key="2">
    <source>
        <dbReference type="ARBA" id="ARBA00022691"/>
    </source>
</evidence>
<protein>
    <submittedName>
        <fullName evidence="4">tRNA1(Val) A37 N6-methylase TrmN6</fullName>
    </submittedName>
</protein>